<dbReference type="PANTHER" id="PTHR21581">
    <property type="entry name" value="D-ALANYL-D-ALANINE CARBOXYPEPTIDASE"/>
    <property type="match status" value="1"/>
</dbReference>
<feature type="binding site" evidence="14">
    <location>
        <position position="221"/>
    </location>
    <ligand>
        <name>substrate</name>
    </ligand>
</feature>
<keyword evidence="7 16" id="KW-0732">Signal</keyword>
<evidence type="ECO:0000256" key="8">
    <source>
        <dbReference type="ARBA" id="ARBA00022801"/>
    </source>
</evidence>
<feature type="signal peptide" evidence="16">
    <location>
        <begin position="1"/>
        <end position="19"/>
    </location>
</feature>
<evidence type="ECO:0000256" key="15">
    <source>
        <dbReference type="RuleBase" id="RU004016"/>
    </source>
</evidence>
<name>A0AB38YL66_9GAMM</name>
<dbReference type="InterPro" id="IPR015956">
    <property type="entry name" value="Peniciliin-bd_prot_C_sf"/>
</dbReference>
<protein>
    <recommendedName>
        <fullName evidence="4">serine-type D-Ala-D-Ala carboxypeptidase</fullName>
        <ecNumber evidence="4">3.4.16.4</ecNumber>
    </recommendedName>
</protein>
<dbReference type="InterPro" id="IPR012338">
    <property type="entry name" value="Beta-lactam/transpept-like"/>
</dbReference>
<evidence type="ECO:0000256" key="16">
    <source>
        <dbReference type="SAM" id="SignalP"/>
    </source>
</evidence>
<evidence type="ECO:0000256" key="11">
    <source>
        <dbReference type="ARBA" id="ARBA00023316"/>
    </source>
</evidence>
<feature type="chain" id="PRO_5044277551" description="serine-type D-Ala-D-Ala carboxypeptidase" evidence="16">
    <location>
        <begin position="20"/>
        <end position="381"/>
    </location>
</feature>
<dbReference type="RefSeq" id="WP_304996945.1">
    <property type="nucleotide sequence ID" value="NZ_CP101717.1"/>
</dbReference>
<dbReference type="Pfam" id="PF07943">
    <property type="entry name" value="PBP5_C"/>
    <property type="match status" value="1"/>
</dbReference>
<feature type="active site" description="Proton acceptor" evidence="13">
    <location>
        <position position="62"/>
    </location>
</feature>
<evidence type="ECO:0000256" key="7">
    <source>
        <dbReference type="ARBA" id="ARBA00022729"/>
    </source>
</evidence>
<keyword evidence="10" id="KW-0573">Peptidoglycan synthesis</keyword>
<sequence>MKKVLFSAAVSLLALPSFANTLIVPAPPMVAASSYIMIDAHSGAVLVEHNADQRLPPASLTKMMTAYIAETELAAGRLQLDDQVRISEKAWRTGGSKTFVLVDTDVSVEDLMRGIVIQSGNDASIAMAEHLAGTEDNFAAVMNQYAQRMGLSNTNFVNSTGLPAPNHYSTARDMAILSTHKVLDHPQYYAWYSEREFTFSGITQPNRNSLLWQNPLVDGLKTGHTEEAGYCLVASAVDEGMRLITVVMGTSSNQARIQETQKLLSYGFRYFETNKLFDAVSNLHDARIWGGATDQVALGLVDDLFVTIPKGSSGSVRTLLEVDSQLEAPVTTGQVLGELRVMQGDQVLAVRDLIALEDVERGGFFKRIWDFIKLFFIGIFS</sequence>
<evidence type="ECO:0000256" key="14">
    <source>
        <dbReference type="PIRSR" id="PIRSR618044-2"/>
    </source>
</evidence>
<dbReference type="InterPro" id="IPR001967">
    <property type="entry name" value="Peptidase_S11_N"/>
</dbReference>
<keyword evidence="11" id="KW-0961">Cell wall biogenesis/degradation</keyword>
<keyword evidence="8" id="KW-0378">Hydrolase</keyword>
<comment type="catalytic activity">
    <reaction evidence="12">
        <text>Preferential cleavage: (Ac)2-L-Lys-D-Ala-|-D-Ala. Also transpeptidation of peptidyl-alanyl moieties that are N-acyl substituents of D-alanine.</text>
        <dbReference type="EC" id="3.4.16.4"/>
    </reaction>
</comment>
<evidence type="ECO:0000256" key="10">
    <source>
        <dbReference type="ARBA" id="ARBA00022984"/>
    </source>
</evidence>
<dbReference type="Gene3D" id="3.40.710.10">
    <property type="entry name" value="DD-peptidase/beta-lactamase superfamily"/>
    <property type="match status" value="1"/>
</dbReference>
<keyword evidence="9" id="KW-0133">Cell shape</keyword>
<gene>
    <name evidence="18" type="ORF">NFC81_04270</name>
</gene>
<dbReference type="GO" id="GO:0071555">
    <property type="term" value="P:cell wall organization"/>
    <property type="evidence" value="ECO:0007669"/>
    <property type="project" value="UniProtKB-KW"/>
</dbReference>
<proteinExistence type="inferred from homology"/>
<dbReference type="AlphaFoldDB" id="A0AB38YL66"/>
<dbReference type="SUPFAM" id="SSF69189">
    <property type="entry name" value="Penicillin-binding protein associated domain"/>
    <property type="match status" value="1"/>
</dbReference>
<evidence type="ECO:0000259" key="17">
    <source>
        <dbReference type="SMART" id="SM00936"/>
    </source>
</evidence>
<accession>A0AB38YL66</accession>
<evidence type="ECO:0000256" key="3">
    <source>
        <dbReference type="ARBA" id="ARBA00007164"/>
    </source>
</evidence>
<dbReference type="GO" id="GO:0009002">
    <property type="term" value="F:serine-type D-Ala-D-Ala carboxypeptidase activity"/>
    <property type="evidence" value="ECO:0007669"/>
    <property type="project" value="UniProtKB-EC"/>
</dbReference>
<evidence type="ECO:0000256" key="2">
    <source>
        <dbReference type="ARBA" id="ARBA00004752"/>
    </source>
</evidence>
<comment type="similarity">
    <text evidence="3 15">Belongs to the peptidase S11 family.</text>
</comment>
<feature type="active site" description="Acyl-ester intermediate" evidence="13">
    <location>
        <position position="59"/>
    </location>
</feature>
<dbReference type="Gene3D" id="2.60.410.10">
    <property type="entry name" value="D-Ala-D-Ala carboxypeptidase, C-terminal domain"/>
    <property type="match status" value="1"/>
</dbReference>
<reference evidence="18" key="1">
    <citation type="submission" date="2022-07" db="EMBL/GenBank/DDBJ databases">
        <title>Complete genome sequence of Salinispirillum sp. LH10-3-1 capable of multiple carbohydrate inversion isolated from a soda lake.</title>
        <authorList>
            <person name="Liu J."/>
            <person name="Zhai Y."/>
            <person name="Zhang H."/>
            <person name="Yang H."/>
            <person name="Qu J."/>
            <person name="Li J."/>
        </authorList>
    </citation>
    <scope>NUCLEOTIDE SEQUENCE</scope>
    <source>
        <strain evidence="18">LH 10-3-1</strain>
    </source>
</reference>
<keyword evidence="6" id="KW-0645">Protease</keyword>
<keyword evidence="5 18" id="KW-0121">Carboxypeptidase</keyword>
<dbReference type="GO" id="GO:0008360">
    <property type="term" value="P:regulation of cell shape"/>
    <property type="evidence" value="ECO:0007669"/>
    <property type="project" value="UniProtKB-KW"/>
</dbReference>
<feature type="active site" evidence="13">
    <location>
        <position position="119"/>
    </location>
</feature>
<dbReference type="EC" id="3.4.16.4" evidence="4"/>
<dbReference type="InterPro" id="IPR037167">
    <property type="entry name" value="Peptidase_S11_C_sf"/>
</dbReference>
<dbReference type="SMART" id="SM00936">
    <property type="entry name" value="PBP5_C"/>
    <property type="match status" value="1"/>
</dbReference>
<dbReference type="PRINTS" id="PR00725">
    <property type="entry name" value="DADACBPTASE1"/>
</dbReference>
<dbReference type="PANTHER" id="PTHR21581:SF6">
    <property type="entry name" value="TRAFFICKING PROTEIN PARTICLE COMPLEX SUBUNIT 12"/>
    <property type="match status" value="1"/>
</dbReference>
<comment type="pathway">
    <text evidence="2">Cell wall biogenesis; peptidoglycan biosynthesis.</text>
</comment>
<dbReference type="InterPro" id="IPR018044">
    <property type="entry name" value="Peptidase_S11"/>
</dbReference>
<evidence type="ECO:0000256" key="6">
    <source>
        <dbReference type="ARBA" id="ARBA00022670"/>
    </source>
</evidence>
<comment type="function">
    <text evidence="1">Removes C-terminal D-alanyl residues from sugar-peptide cell wall precursors.</text>
</comment>
<evidence type="ECO:0000256" key="9">
    <source>
        <dbReference type="ARBA" id="ARBA00022960"/>
    </source>
</evidence>
<dbReference type="Pfam" id="PF00768">
    <property type="entry name" value="Peptidase_S11"/>
    <property type="match status" value="1"/>
</dbReference>
<dbReference type="SUPFAM" id="SSF56601">
    <property type="entry name" value="beta-lactamase/transpeptidase-like"/>
    <property type="match status" value="1"/>
</dbReference>
<evidence type="ECO:0000256" key="1">
    <source>
        <dbReference type="ARBA" id="ARBA00003217"/>
    </source>
</evidence>
<dbReference type="GO" id="GO:0006508">
    <property type="term" value="P:proteolysis"/>
    <property type="evidence" value="ECO:0007669"/>
    <property type="project" value="UniProtKB-KW"/>
</dbReference>
<evidence type="ECO:0000256" key="5">
    <source>
        <dbReference type="ARBA" id="ARBA00022645"/>
    </source>
</evidence>
<evidence type="ECO:0000256" key="13">
    <source>
        <dbReference type="PIRSR" id="PIRSR618044-1"/>
    </source>
</evidence>
<dbReference type="EMBL" id="CP101717">
    <property type="protein sequence ID" value="WLD59655.1"/>
    <property type="molecule type" value="Genomic_DNA"/>
</dbReference>
<evidence type="ECO:0000256" key="12">
    <source>
        <dbReference type="ARBA" id="ARBA00034000"/>
    </source>
</evidence>
<feature type="domain" description="Peptidase S11 D-Ala-D-Ala carboxypeptidase A C-terminal" evidence="17">
    <location>
        <begin position="271"/>
        <end position="361"/>
    </location>
</feature>
<evidence type="ECO:0000256" key="4">
    <source>
        <dbReference type="ARBA" id="ARBA00012448"/>
    </source>
</evidence>
<dbReference type="InterPro" id="IPR012907">
    <property type="entry name" value="Peptidase_S11_C"/>
</dbReference>
<organism evidence="18">
    <name type="scientific">Salinispirillum sp. LH 10-3-1</name>
    <dbReference type="NCBI Taxonomy" id="2952525"/>
    <lineage>
        <taxon>Bacteria</taxon>
        <taxon>Pseudomonadati</taxon>
        <taxon>Pseudomonadota</taxon>
        <taxon>Gammaproteobacteria</taxon>
        <taxon>Oceanospirillales</taxon>
        <taxon>Saccharospirillaceae</taxon>
        <taxon>Salinispirillum</taxon>
    </lineage>
</organism>
<dbReference type="GO" id="GO:0009252">
    <property type="term" value="P:peptidoglycan biosynthetic process"/>
    <property type="evidence" value="ECO:0007669"/>
    <property type="project" value="UniProtKB-KW"/>
</dbReference>
<evidence type="ECO:0000313" key="18">
    <source>
        <dbReference type="EMBL" id="WLD59655.1"/>
    </source>
</evidence>